<evidence type="ECO:0000256" key="7">
    <source>
        <dbReference type="ARBA" id="ARBA00022729"/>
    </source>
</evidence>
<keyword evidence="13" id="KW-0325">Glycoprotein</keyword>
<dbReference type="SUPFAM" id="SSF49265">
    <property type="entry name" value="Fibronectin type III"/>
    <property type="match status" value="4"/>
</dbReference>
<dbReference type="InterPro" id="IPR003961">
    <property type="entry name" value="FN3_dom"/>
</dbReference>
<comment type="similarity">
    <text evidence="14">Belongs to the protein-tyrosine phosphatase family. Non-receptor class 4 subfamily.</text>
</comment>
<dbReference type="PROSITE" id="PS00383">
    <property type="entry name" value="TYR_PHOSPHATASE_1"/>
    <property type="match status" value="1"/>
</dbReference>
<evidence type="ECO:0000256" key="15">
    <source>
        <dbReference type="SAM" id="Phobius"/>
    </source>
</evidence>
<feature type="domain" description="Fibronectin type-III" evidence="18">
    <location>
        <begin position="509"/>
        <end position="614"/>
    </location>
</feature>
<keyword evidence="9" id="KW-0378">Hydrolase</keyword>
<evidence type="ECO:0000256" key="4">
    <source>
        <dbReference type="ARBA" id="ARBA00022490"/>
    </source>
</evidence>
<dbReference type="GO" id="GO:0048666">
    <property type="term" value="P:neuron development"/>
    <property type="evidence" value="ECO:0007669"/>
    <property type="project" value="UniProtKB-ARBA"/>
</dbReference>
<dbReference type="Pfam" id="PF18861">
    <property type="entry name" value="PTP_tm"/>
    <property type="match status" value="1"/>
</dbReference>
<dbReference type="AlphaFoldDB" id="E2ASW7"/>
<evidence type="ECO:0000256" key="6">
    <source>
        <dbReference type="ARBA" id="ARBA00022692"/>
    </source>
</evidence>
<evidence type="ECO:0000313" key="20">
    <source>
        <dbReference type="Proteomes" id="UP000000311"/>
    </source>
</evidence>
<dbReference type="SMART" id="SM00060">
    <property type="entry name" value="FN3"/>
    <property type="match status" value="5"/>
</dbReference>
<keyword evidence="8" id="KW-0677">Repeat</keyword>
<dbReference type="GO" id="GO:0004725">
    <property type="term" value="F:protein tyrosine phosphatase activity"/>
    <property type="evidence" value="ECO:0007669"/>
    <property type="project" value="UniProtKB-EC"/>
</dbReference>
<evidence type="ECO:0000256" key="12">
    <source>
        <dbReference type="ARBA" id="ARBA00023136"/>
    </source>
</evidence>
<dbReference type="GO" id="GO:0005737">
    <property type="term" value="C:cytoplasm"/>
    <property type="evidence" value="ECO:0007669"/>
    <property type="project" value="UniProtKB-SubCell"/>
</dbReference>
<dbReference type="PROSITE" id="PS50056">
    <property type="entry name" value="TYR_PHOSPHATASE_2"/>
    <property type="match status" value="1"/>
</dbReference>
<evidence type="ECO:0000256" key="13">
    <source>
        <dbReference type="ARBA" id="ARBA00023180"/>
    </source>
</evidence>
<proteinExistence type="inferred from homology"/>
<dbReference type="Pfam" id="PF00102">
    <property type="entry name" value="Y_phosphatase"/>
    <property type="match status" value="1"/>
</dbReference>
<evidence type="ECO:0000259" key="17">
    <source>
        <dbReference type="PROSITE" id="PS50056"/>
    </source>
</evidence>
<gene>
    <name evidence="19" type="ORF">EAG_09131</name>
</gene>
<dbReference type="InterPro" id="IPR029021">
    <property type="entry name" value="Prot-tyrosine_phosphatase-like"/>
</dbReference>
<evidence type="ECO:0000256" key="14">
    <source>
        <dbReference type="ARBA" id="ARBA00034734"/>
    </source>
</evidence>
<reference evidence="19 20" key="1">
    <citation type="journal article" date="2010" name="Science">
        <title>Genomic comparison of the ants Camponotus floridanus and Harpegnathos saltator.</title>
        <authorList>
            <person name="Bonasio R."/>
            <person name="Zhang G."/>
            <person name="Ye C."/>
            <person name="Mutti N.S."/>
            <person name="Fang X."/>
            <person name="Qin N."/>
            <person name="Donahue G."/>
            <person name="Yang P."/>
            <person name="Li Q."/>
            <person name="Li C."/>
            <person name="Zhang P."/>
            <person name="Huang Z."/>
            <person name="Berger S.L."/>
            <person name="Reinberg D."/>
            <person name="Wang J."/>
            <person name="Liebig J."/>
        </authorList>
    </citation>
    <scope>NUCLEOTIDE SEQUENCE [LARGE SCALE GENOMIC DNA]</scope>
    <source>
        <strain evidence="20">C129</strain>
    </source>
</reference>
<evidence type="ECO:0000256" key="8">
    <source>
        <dbReference type="ARBA" id="ARBA00022737"/>
    </source>
</evidence>
<dbReference type="InterPro" id="IPR041201">
    <property type="entry name" value="PTPRJ_TM"/>
</dbReference>
<dbReference type="GO" id="GO:0016020">
    <property type="term" value="C:membrane"/>
    <property type="evidence" value="ECO:0007669"/>
    <property type="project" value="UniProtKB-SubCell"/>
</dbReference>
<dbReference type="SMART" id="SM00404">
    <property type="entry name" value="PTPc_motif"/>
    <property type="match status" value="1"/>
</dbReference>
<dbReference type="CDD" id="cd00047">
    <property type="entry name" value="PTPc"/>
    <property type="match status" value="1"/>
</dbReference>
<sequence length="1270" mass="144753">MSTFESKYDSGLTKNLINYDTESANNIANFASDNSEFMESVTKIMNYELNVATVSEFTTEFLTTNSQLDTDDSSSSSTIDKTTRSKLLFTTPTTVIPDVTPTDNTICNPTWPVNASVDTREVVDLKVNAKNVEWIALSWESPCTNNMNIAIIYRIKRCDEMSKNCKETNETVTWHNATDLDPCTLYTFNVAIITSSWVSEGITLSETTDHDISEIGDVRYLSVQNVSVNTVQLSWQPPEVYKNCISNYSITQCDKKSCKNITSLATNYTVNDLDPCTQYYFTVKTVAQTIQSAGVNVIAKTTSPQLLEPQDLQIIPKNFSLLVKWKPPKSILCLKHYHVTIDPNKFNFQENITKTNIQIENLNACTTYQVFINTVNEDDINGTAASKSGTTLESKTNPPQPHIPGLPIIHVNNITMIWMIEKENNQCTLQNIITICNVTGSDGRGYELTDGYDITSIDPDVAATPIVVINTTVENLSPFTSYTCRAQTANIAGYSELSDGINVTTLETVPSPPKFMFDNITDSQFTLIWYPPENLPGNLEEFEMTITWTVQYPIPNWCVREPMTSIKYNVSGSIFDYTYLEAKAYTMYAVKMRARTGAGWSEHGNTQNITTNSMVPEAISKFNSSSIIIKENPNNNNVLDTFVTWGLPCSLNGEFEFFNVSVYGTREKYPSHSIYKKYECIEDICNNNMCSINLNELKGEYNYTFTISTKVKGVDTLKPNSMSESKLYPAGIPPQPDKEYIKLITIDPYKARRSTTTAAILLPLFLDTNGDIKYYAIMVSQEGYNNVQSNTRFDMKNKFWPNVSSWEEAMMMNFSITYQATRPQWDPYPSDIVDYGHIKAVKYTIGEDTNCKEVSSKTVKQMYCNGPLKPDTWYHVRMRAFTYGGYTDSDVFKIKTNAELNVALVIGAVFGILFVGILVTMMLLVRKCSPYIVLRRFLHSDMPGSPVPAPFTRKKFVSHCQQLVDNPGKLSNEFRLLQTLSVDLQMPTNTACLQANRKKNRYSDILPYDFSRVKLEVIDNDPNTDYINASFIRGYTGEDEYIACQGPKEETTYDFWRMIDQYNISVIVMLTQLVEKGKEKCHQYYPIIKETFRYENMTIRCTSEFDFRTHIQRTLVLQKENKKRNITQLHFKDWPDHDVPEDFDAMINFCQIMRRNISASKDFIVVHCSAGIGRTGTLIAIDILLQHLRDNRKLDVFGTAYRLRHHRINMVQRESQYAYIYNCIKQVLKNPYFLKTYKPPPVDPVYENISKIKDTTNLDANLINNLEICT</sequence>
<accession>E2ASW7</accession>
<evidence type="ECO:0000256" key="11">
    <source>
        <dbReference type="ARBA" id="ARBA00022989"/>
    </source>
</evidence>
<dbReference type="InterPro" id="IPR013783">
    <property type="entry name" value="Ig-like_fold"/>
</dbReference>
<dbReference type="EMBL" id="GL442415">
    <property type="protein sequence ID" value="EFN63464.1"/>
    <property type="molecule type" value="Genomic_DNA"/>
</dbReference>
<dbReference type="PRINTS" id="PR00700">
    <property type="entry name" value="PRTYPHPHTASE"/>
</dbReference>
<feature type="domain" description="Tyrosine-protein phosphatase" evidence="16">
    <location>
        <begin position="970"/>
        <end position="1227"/>
    </location>
</feature>
<keyword evidence="7" id="KW-0732">Signal</keyword>
<feature type="domain" description="Fibronectin type-III" evidence="18">
    <location>
        <begin position="121"/>
        <end position="212"/>
    </location>
</feature>
<dbReference type="PANTHER" id="PTHR46957">
    <property type="entry name" value="CYTOKINE RECEPTOR"/>
    <property type="match status" value="1"/>
</dbReference>
<dbReference type="InterPro" id="IPR000242">
    <property type="entry name" value="PTP_cat"/>
</dbReference>
<dbReference type="SMART" id="SM00194">
    <property type="entry name" value="PTPc"/>
    <property type="match status" value="1"/>
</dbReference>
<dbReference type="Gene3D" id="2.60.40.10">
    <property type="entry name" value="Immunoglobulins"/>
    <property type="match status" value="5"/>
</dbReference>
<keyword evidence="10" id="KW-0904">Protein phosphatase</keyword>
<dbReference type="OrthoDB" id="5854685at2759"/>
<keyword evidence="5" id="KW-0597">Phosphoprotein</keyword>
<evidence type="ECO:0000256" key="1">
    <source>
        <dbReference type="ARBA" id="ARBA00004479"/>
    </source>
</evidence>
<dbReference type="SUPFAM" id="SSF52799">
    <property type="entry name" value="(Phosphotyrosine protein) phosphatases II"/>
    <property type="match status" value="1"/>
</dbReference>
<dbReference type="FunFam" id="3.90.190.10:FF:000045">
    <property type="entry name" value="Tyrosine-protein phosphatase non-receptor type 12"/>
    <property type="match status" value="1"/>
</dbReference>
<dbReference type="GO" id="GO:0009653">
    <property type="term" value="P:anatomical structure morphogenesis"/>
    <property type="evidence" value="ECO:0007669"/>
    <property type="project" value="UniProtKB-ARBA"/>
</dbReference>
<evidence type="ECO:0000256" key="5">
    <source>
        <dbReference type="ARBA" id="ARBA00022553"/>
    </source>
</evidence>
<dbReference type="STRING" id="104421.E2ASW7"/>
<dbReference type="InterPro" id="IPR050713">
    <property type="entry name" value="RTP_Phos/Ushers"/>
</dbReference>
<dbReference type="OMA" id="GNTIKCH"/>
<dbReference type="InterPro" id="IPR000387">
    <property type="entry name" value="Tyr_Pase_dom"/>
</dbReference>
<keyword evidence="4" id="KW-0963">Cytoplasm</keyword>
<comment type="subcellular location">
    <subcellularLocation>
        <location evidence="2">Cytoplasm</location>
    </subcellularLocation>
    <subcellularLocation>
        <location evidence="1">Membrane</location>
        <topology evidence="1">Single-pass type I membrane protein</topology>
    </subcellularLocation>
</comment>
<evidence type="ECO:0000256" key="10">
    <source>
        <dbReference type="ARBA" id="ARBA00022912"/>
    </source>
</evidence>
<dbReference type="Pfam" id="PF00041">
    <property type="entry name" value="fn3"/>
    <property type="match status" value="1"/>
</dbReference>
<feature type="domain" description="Tyrosine specific protein phosphatases" evidence="17">
    <location>
        <begin position="1144"/>
        <end position="1218"/>
    </location>
</feature>
<dbReference type="PROSITE" id="PS50055">
    <property type="entry name" value="TYR_PHOSPHATASE_PTP"/>
    <property type="match status" value="1"/>
</dbReference>
<organism evidence="20">
    <name type="scientific">Camponotus floridanus</name>
    <name type="common">Florida carpenter ant</name>
    <dbReference type="NCBI Taxonomy" id="104421"/>
    <lineage>
        <taxon>Eukaryota</taxon>
        <taxon>Metazoa</taxon>
        <taxon>Ecdysozoa</taxon>
        <taxon>Arthropoda</taxon>
        <taxon>Hexapoda</taxon>
        <taxon>Insecta</taxon>
        <taxon>Pterygota</taxon>
        <taxon>Neoptera</taxon>
        <taxon>Endopterygota</taxon>
        <taxon>Hymenoptera</taxon>
        <taxon>Apocrita</taxon>
        <taxon>Aculeata</taxon>
        <taxon>Formicoidea</taxon>
        <taxon>Formicidae</taxon>
        <taxon>Formicinae</taxon>
        <taxon>Camponotus</taxon>
    </lineage>
</organism>
<evidence type="ECO:0000259" key="18">
    <source>
        <dbReference type="PROSITE" id="PS50853"/>
    </source>
</evidence>
<dbReference type="Proteomes" id="UP000000311">
    <property type="component" value="Unassembled WGS sequence"/>
</dbReference>
<dbReference type="EC" id="3.1.3.48" evidence="3"/>
<evidence type="ECO:0000256" key="2">
    <source>
        <dbReference type="ARBA" id="ARBA00004496"/>
    </source>
</evidence>
<dbReference type="PANTHER" id="PTHR46957:SF3">
    <property type="entry name" value="CYTOKINE RECEPTOR"/>
    <property type="match status" value="1"/>
</dbReference>
<feature type="domain" description="Fibronectin type-III" evidence="18">
    <location>
        <begin position="214"/>
        <end position="305"/>
    </location>
</feature>
<keyword evidence="6 15" id="KW-0812">Transmembrane</keyword>
<dbReference type="InParanoid" id="E2ASW7"/>
<dbReference type="CDD" id="cd00063">
    <property type="entry name" value="FN3"/>
    <property type="match status" value="3"/>
</dbReference>
<keyword evidence="19" id="KW-0675">Receptor</keyword>
<dbReference type="PROSITE" id="PS50853">
    <property type="entry name" value="FN3"/>
    <property type="match status" value="5"/>
</dbReference>
<keyword evidence="12 15" id="KW-0472">Membrane</keyword>
<feature type="domain" description="Fibronectin type-III" evidence="18">
    <location>
        <begin position="410"/>
        <end position="508"/>
    </location>
</feature>
<keyword evidence="20" id="KW-1185">Reference proteome</keyword>
<evidence type="ECO:0000313" key="19">
    <source>
        <dbReference type="EMBL" id="EFN63464.1"/>
    </source>
</evidence>
<name>E2ASW7_CAMFO</name>
<keyword evidence="11 15" id="KW-1133">Transmembrane helix</keyword>
<dbReference type="FunCoup" id="E2ASW7">
    <property type="interactions" value="28"/>
</dbReference>
<evidence type="ECO:0000256" key="9">
    <source>
        <dbReference type="ARBA" id="ARBA00022801"/>
    </source>
</evidence>
<dbReference type="InterPro" id="IPR016130">
    <property type="entry name" value="Tyr_Pase_AS"/>
</dbReference>
<dbReference type="InterPro" id="IPR003595">
    <property type="entry name" value="Tyr_Pase_cat"/>
</dbReference>
<evidence type="ECO:0000259" key="16">
    <source>
        <dbReference type="PROSITE" id="PS50055"/>
    </source>
</evidence>
<feature type="transmembrane region" description="Helical" evidence="15">
    <location>
        <begin position="902"/>
        <end position="925"/>
    </location>
</feature>
<evidence type="ECO:0000256" key="3">
    <source>
        <dbReference type="ARBA" id="ARBA00013064"/>
    </source>
</evidence>
<feature type="domain" description="Fibronectin type-III" evidence="18">
    <location>
        <begin position="308"/>
        <end position="394"/>
    </location>
</feature>
<dbReference type="InterPro" id="IPR036116">
    <property type="entry name" value="FN3_sf"/>
</dbReference>
<dbReference type="Gene3D" id="3.90.190.10">
    <property type="entry name" value="Protein tyrosine phosphatase superfamily"/>
    <property type="match status" value="1"/>
</dbReference>
<protein>
    <recommendedName>
        <fullName evidence="3">protein-tyrosine-phosphatase</fullName>
        <ecNumber evidence="3">3.1.3.48</ecNumber>
    </recommendedName>
</protein>